<dbReference type="CDD" id="cd18084">
    <property type="entry name" value="RsmE-like"/>
    <property type="match status" value="1"/>
</dbReference>
<keyword evidence="6 12" id="KW-0698">rRNA processing</keyword>
<comment type="caution">
    <text evidence="15">The sequence shown here is derived from an EMBL/GenBank/DDBJ whole genome shotgun (WGS) entry which is preliminary data.</text>
</comment>
<evidence type="ECO:0000259" key="13">
    <source>
        <dbReference type="Pfam" id="PF04452"/>
    </source>
</evidence>
<sequence>MQQYFVQGKLNIDERFVFNKEQAHHIKNVLRMKQGSQVRVVDTCEQPYLTAIEFADDQVAGLVLEALPLNASRVKTTLIMGLIKGDKWDYLLQKACECGAYEIQPMISSRCVVKAKEEKADKKLMRWNKIALEACEQCKRAHQTPVLASADFDQVLGVQADLKLIAYEDADLKACNLAAVFKEHPDISSIAVMIGPEGGFSLEEVAKAEAFGFVRVSLGTAIFRAETAALFALNAISYHYDLSGEVK</sequence>
<dbReference type="Gene3D" id="3.40.1280.10">
    <property type="match status" value="1"/>
</dbReference>
<feature type="domain" description="Ribosomal RNA small subunit methyltransferase E PUA-like" evidence="14">
    <location>
        <begin position="19"/>
        <end position="46"/>
    </location>
</feature>
<feature type="domain" description="Ribosomal RNA small subunit methyltransferase E methyltransferase" evidence="13">
    <location>
        <begin position="72"/>
        <end position="236"/>
    </location>
</feature>
<comment type="catalytic activity">
    <reaction evidence="11 12">
        <text>uridine(1498) in 16S rRNA + S-adenosyl-L-methionine = N(3)-methyluridine(1498) in 16S rRNA + S-adenosyl-L-homocysteine + H(+)</text>
        <dbReference type="Rhea" id="RHEA:42920"/>
        <dbReference type="Rhea" id="RHEA-COMP:10283"/>
        <dbReference type="Rhea" id="RHEA-COMP:10284"/>
        <dbReference type="ChEBI" id="CHEBI:15378"/>
        <dbReference type="ChEBI" id="CHEBI:57856"/>
        <dbReference type="ChEBI" id="CHEBI:59789"/>
        <dbReference type="ChEBI" id="CHEBI:65315"/>
        <dbReference type="ChEBI" id="CHEBI:74502"/>
        <dbReference type="EC" id="2.1.1.193"/>
    </reaction>
</comment>
<evidence type="ECO:0000256" key="8">
    <source>
        <dbReference type="ARBA" id="ARBA00022679"/>
    </source>
</evidence>
<dbReference type="Proteomes" id="UP000247612">
    <property type="component" value="Unassembled WGS sequence"/>
</dbReference>
<dbReference type="AlphaFoldDB" id="A0A318KMG7"/>
<name>A0A318KMG7_9FIRM</name>
<dbReference type="RefSeq" id="WP_022939680.1">
    <property type="nucleotide sequence ID" value="NZ_CABKRQ010000011.1"/>
</dbReference>
<keyword evidence="16" id="KW-1185">Reference proteome</keyword>
<dbReference type="InterPro" id="IPR006700">
    <property type="entry name" value="RsmE"/>
</dbReference>
<dbReference type="NCBIfam" id="TIGR00046">
    <property type="entry name" value="RsmE family RNA methyltransferase"/>
    <property type="match status" value="1"/>
</dbReference>
<evidence type="ECO:0000313" key="16">
    <source>
        <dbReference type="Proteomes" id="UP000247612"/>
    </source>
</evidence>
<comment type="subcellular location">
    <subcellularLocation>
        <location evidence="1 12">Cytoplasm</location>
    </subcellularLocation>
</comment>
<gene>
    <name evidence="15" type="ORF">DES51_11391</name>
</gene>
<protein>
    <recommendedName>
        <fullName evidence="4 12">Ribosomal RNA small subunit methyltransferase E</fullName>
        <ecNumber evidence="3 12">2.1.1.193</ecNumber>
    </recommendedName>
</protein>
<reference evidence="15 16" key="1">
    <citation type="submission" date="2018-05" db="EMBL/GenBank/DDBJ databases">
        <title>Genomic Encyclopedia of Type Strains, Phase IV (KMG-IV): sequencing the most valuable type-strain genomes for metagenomic binning, comparative biology and taxonomic classification.</title>
        <authorList>
            <person name="Goeker M."/>
        </authorList>
    </citation>
    <scope>NUCLEOTIDE SEQUENCE [LARGE SCALE GENOMIC DNA]</scope>
    <source>
        <strain evidence="15 16">JC118</strain>
    </source>
</reference>
<dbReference type="Pfam" id="PF20260">
    <property type="entry name" value="PUA_4"/>
    <property type="match status" value="1"/>
</dbReference>
<proteinExistence type="inferred from homology"/>
<dbReference type="SUPFAM" id="SSF88697">
    <property type="entry name" value="PUA domain-like"/>
    <property type="match status" value="1"/>
</dbReference>
<evidence type="ECO:0000256" key="9">
    <source>
        <dbReference type="ARBA" id="ARBA00022691"/>
    </source>
</evidence>
<keyword evidence="8 12" id="KW-0808">Transferase</keyword>
<dbReference type="PANTHER" id="PTHR30027:SF3">
    <property type="entry name" value="16S RRNA (URACIL(1498)-N(3))-METHYLTRANSFERASE"/>
    <property type="match status" value="1"/>
</dbReference>
<dbReference type="InterPro" id="IPR015947">
    <property type="entry name" value="PUA-like_sf"/>
</dbReference>
<keyword evidence="9 12" id="KW-0949">S-adenosyl-L-methionine</keyword>
<evidence type="ECO:0000259" key="14">
    <source>
        <dbReference type="Pfam" id="PF20260"/>
    </source>
</evidence>
<evidence type="ECO:0000256" key="4">
    <source>
        <dbReference type="ARBA" id="ARBA00013673"/>
    </source>
</evidence>
<accession>A0A318KMG7</accession>
<dbReference type="EC" id="2.1.1.193" evidence="3 12"/>
<dbReference type="EMBL" id="QJKH01000013">
    <property type="protein sequence ID" value="PXX76896.1"/>
    <property type="molecule type" value="Genomic_DNA"/>
</dbReference>
<organism evidence="15 16">
    <name type="scientific">Dielma fastidiosa</name>
    <dbReference type="NCBI Taxonomy" id="1034346"/>
    <lineage>
        <taxon>Bacteria</taxon>
        <taxon>Bacillati</taxon>
        <taxon>Bacillota</taxon>
        <taxon>Erysipelotrichia</taxon>
        <taxon>Erysipelotrichales</taxon>
        <taxon>Erysipelotrichaceae</taxon>
        <taxon>Dielma</taxon>
    </lineage>
</organism>
<dbReference type="GO" id="GO:0070475">
    <property type="term" value="P:rRNA base methylation"/>
    <property type="evidence" value="ECO:0007669"/>
    <property type="project" value="TreeGrafter"/>
</dbReference>
<dbReference type="InterPro" id="IPR046887">
    <property type="entry name" value="RsmE_PUA-like"/>
</dbReference>
<evidence type="ECO:0000256" key="11">
    <source>
        <dbReference type="ARBA" id="ARBA00047944"/>
    </source>
</evidence>
<dbReference type="PANTHER" id="PTHR30027">
    <property type="entry name" value="RIBOSOMAL RNA SMALL SUBUNIT METHYLTRANSFERASE E"/>
    <property type="match status" value="1"/>
</dbReference>
<comment type="similarity">
    <text evidence="2 12">Belongs to the RNA methyltransferase RsmE family.</text>
</comment>
<dbReference type="SUPFAM" id="SSF75217">
    <property type="entry name" value="alpha/beta knot"/>
    <property type="match status" value="1"/>
</dbReference>
<evidence type="ECO:0000256" key="1">
    <source>
        <dbReference type="ARBA" id="ARBA00004496"/>
    </source>
</evidence>
<dbReference type="STRING" id="1034346.GCA_000313565_03401"/>
<evidence type="ECO:0000256" key="5">
    <source>
        <dbReference type="ARBA" id="ARBA00022490"/>
    </source>
</evidence>
<keyword evidence="5 12" id="KW-0963">Cytoplasm</keyword>
<keyword evidence="7 12" id="KW-0489">Methyltransferase</keyword>
<dbReference type="PIRSF" id="PIRSF015601">
    <property type="entry name" value="MTase_slr0722"/>
    <property type="match status" value="1"/>
</dbReference>
<evidence type="ECO:0000256" key="2">
    <source>
        <dbReference type="ARBA" id="ARBA00005528"/>
    </source>
</evidence>
<dbReference type="InterPro" id="IPR029026">
    <property type="entry name" value="tRNA_m1G_MTases_N"/>
</dbReference>
<dbReference type="Pfam" id="PF04452">
    <property type="entry name" value="Methyltrans_RNA"/>
    <property type="match status" value="1"/>
</dbReference>
<dbReference type="InterPro" id="IPR046886">
    <property type="entry name" value="RsmE_MTase_dom"/>
</dbReference>
<evidence type="ECO:0000256" key="3">
    <source>
        <dbReference type="ARBA" id="ARBA00012328"/>
    </source>
</evidence>
<comment type="function">
    <text evidence="10 12">Specifically methylates the N3 position of the uracil ring of uridine 1498 (m3U1498) in 16S rRNA. Acts on the fully assembled 30S ribosomal subunit.</text>
</comment>
<dbReference type="InterPro" id="IPR029028">
    <property type="entry name" value="Alpha/beta_knot_MTases"/>
</dbReference>
<evidence type="ECO:0000256" key="12">
    <source>
        <dbReference type="PIRNR" id="PIRNR015601"/>
    </source>
</evidence>
<evidence type="ECO:0000313" key="15">
    <source>
        <dbReference type="EMBL" id="PXX76896.1"/>
    </source>
</evidence>
<evidence type="ECO:0000256" key="10">
    <source>
        <dbReference type="ARBA" id="ARBA00025699"/>
    </source>
</evidence>
<evidence type="ECO:0000256" key="7">
    <source>
        <dbReference type="ARBA" id="ARBA00022603"/>
    </source>
</evidence>
<dbReference type="GO" id="GO:0070042">
    <property type="term" value="F:rRNA (uridine-N3-)-methyltransferase activity"/>
    <property type="evidence" value="ECO:0007669"/>
    <property type="project" value="TreeGrafter"/>
</dbReference>
<evidence type="ECO:0000256" key="6">
    <source>
        <dbReference type="ARBA" id="ARBA00022552"/>
    </source>
</evidence>
<dbReference type="GO" id="GO:0005737">
    <property type="term" value="C:cytoplasm"/>
    <property type="evidence" value="ECO:0007669"/>
    <property type="project" value="UniProtKB-SubCell"/>
</dbReference>